<accession>A0AAE3E9F9</accession>
<dbReference type="RefSeq" id="WP_308453201.1">
    <property type="nucleotide sequence ID" value="NZ_JAJEQR010000012.1"/>
</dbReference>
<dbReference type="InterPro" id="IPR050417">
    <property type="entry name" value="Sugar_Epim/Isomerase"/>
</dbReference>
<dbReference type="Pfam" id="PF01261">
    <property type="entry name" value="AP_endonuc_2"/>
    <property type="match status" value="1"/>
</dbReference>
<proteinExistence type="predicted"/>
<evidence type="ECO:0000259" key="2">
    <source>
        <dbReference type="Pfam" id="PF01261"/>
    </source>
</evidence>
<dbReference type="AlphaFoldDB" id="A0AAE3E9F9"/>
<dbReference type="EMBL" id="JAJEQR010000012">
    <property type="protein sequence ID" value="MCC2230533.1"/>
    <property type="molecule type" value="Genomic_DNA"/>
</dbReference>
<evidence type="ECO:0000313" key="4">
    <source>
        <dbReference type="Proteomes" id="UP001198182"/>
    </source>
</evidence>
<feature type="domain" description="Xylose isomerase-like TIM barrel" evidence="2">
    <location>
        <begin position="34"/>
        <end position="259"/>
    </location>
</feature>
<dbReference type="GO" id="GO:0016853">
    <property type="term" value="F:isomerase activity"/>
    <property type="evidence" value="ECO:0007669"/>
    <property type="project" value="UniProtKB-KW"/>
</dbReference>
<name>A0AAE3E9F9_9FIRM</name>
<dbReference type="InterPro" id="IPR036237">
    <property type="entry name" value="Xyl_isomerase-like_sf"/>
</dbReference>
<keyword evidence="4" id="KW-1185">Reference proteome</keyword>
<reference evidence="3" key="1">
    <citation type="submission" date="2021-10" db="EMBL/GenBank/DDBJ databases">
        <title>Anaerobic single-cell dispensing facilitates the cultivation of human gut bacteria.</title>
        <authorList>
            <person name="Afrizal A."/>
        </authorList>
    </citation>
    <scope>NUCLEOTIDE SEQUENCE</scope>
    <source>
        <strain evidence="3">CLA-AA-H215</strain>
    </source>
</reference>
<evidence type="ECO:0000313" key="3">
    <source>
        <dbReference type="EMBL" id="MCC2230533.1"/>
    </source>
</evidence>
<protein>
    <submittedName>
        <fullName evidence="3">Sugar phosphate isomerase/epimerase</fullName>
    </submittedName>
</protein>
<sequence length="273" mass="31105">MAMKFSVCTVDRPLEAVSPFPLRGTSYEECAIVAENLGYDGIELQIQDPAQYNPKELKATLDRHNLGCSAITTGLAYLYEGMSMTHPDKKVRMATVERLHRQLDLAKELNSQVLVGYLRGRKQPGMSDEEFEDILTDSVARTLEYAVEIQCPFVMEQINRNDGDVFCSTERTMTFLEKFNCDLLLYNGDTYHMITEDPDVPGAIRRSLGKLVLFHVSDTGRLLPDDKHFNFHEAAKVLKEANYDKWVSIEAKPWPTSYQCSRTGLNYLRRVFG</sequence>
<dbReference type="Proteomes" id="UP001198182">
    <property type="component" value="Unassembled WGS sequence"/>
</dbReference>
<organism evidence="3 4">
    <name type="scientific">Hominifimenecus microfluidus</name>
    <dbReference type="NCBI Taxonomy" id="2885348"/>
    <lineage>
        <taxon>Bacteria</taxon>
        <taxon>Bacillati</taxon>
        <taxon>Bacillota</taxon>
        <taxon>Clostridia</taxon>
        <taxon>Lachnospirales</taxon>
        <taxon>Lachnospiraceae</taxon>
        <taxon>Hominifimenecus</taxon>
    </lineage>
</organism>
<comment type="caution">
    <text evidence="3">The sequence shown here is derived from an EMBL/GenBank/DDBJ whole genome shotgun (WGS) entry which is preliminary data.</text>
</comment>
<dbReference type="Gene3D" id="3.20.20.150">
    <property type="entry name" value="Divalent-metal-dependent TIM barrel enzymes"/>
    <property type="match status" value="1"/>
</dbReference>
<dbReference type="PANTHER" id="PTHR43489:SF7">
    <property type="entry name" value="3-DEHYDRO-D-GULOSIDE 4-EPIMERASE-RELATED"/>
    <property type="match status" value="1"/>
</dbReference>
<dbReference type="PANTHER" id="PTHR43489">
    <property type="entry name" value="ISOMERASE"/>
    <property type="match status" value="1"/>
</dbReference>
<gene>
    <name evidence="3" type="ORF">LKD81_05895</name>
</gene>
<evidence type="ECO:0000256" key="1">
    <source>
        <dbReference type="ARBA" id="ARBA00023235"/>
    </source>
</evidence>
<dbReference type="InterPro" id="IPR013022">
    <property type="entry name" value="Xyl_isomerase-like_TIM-brl"/>
</dbReference>
<dbReference type="SUPFAM" id="SSF51658">
    <property type="entry name" value="Xylose isomerase-like"/>
    <property type="match status" value="1"/>
</dbReference>
<keyword evidence="1 3" id="KW-0413">Isomerase</keyword>